<gene>
    <name evidence="3" type="ORF">MDG893_07050</name>
</gene>
<dbReference type="eggNOG" id="COG3743">
    <property type="taxonomic scope" value="Bacteria"/>
</dbReference>
<name>A6EVU7_9GAMM</name>
<feature type="compositionally biased region" description="Low complexity" evidence="2">
    <location>
        <begin position="138"/>
        <end position="191"/>
    </location>
</feature>
<comment type="caution">
    <text evidence="3">The sequence shown here is derived from an EMBL/GenBank/DDBJ whole genome shotgun (WGS) entry which is preliminary data.</text>
</comment>
<keyword evidence="1" id="KW-0175">Coiled coil</keyword>
<sequence length="258" mass="27763">MAKKANKPSVDKVVKKVNKEFDKTSSQIEKLINDALKQFDSLQNQIQEPVRKLLKEVEDLREREMKRFNEEFERRLGEFHELQNNILDRLGIASKEASEEAKKVAGQAAKKASPTTKGKSAPKKATSSKAAAKKPAAKKPATAKAATAKKAAKPKASTATTAKSSTAATKTAPKKTPTAARKPATKPAAAKRAPKPKDKGDLTQVKGIGPATARKMKEAGITSVDQIANPSDADKEKLQAFSSVKGFNTFSDEAKKVI</sequence>
<evidence type="ECO:0000256" key="1">
    <source>
        <dbReference type="SAM" id="Coils"/>
    </source>
</evidence>
<dbReference type="OrthoDB" id="7059739at2"/>
<dbReference type="SUPFAM" id="SSF158702">
    <property type="entry name" value="Sec63 N-terminal domain-like"/>
    <property type="match status" value="1"/>
</dbReference>
<accession>A6EVU7</accession>
<dbReference type="Proteomes" id="UP000005856">
    <property type="component" value="Unassembled WGS sequence"/>
</dbReference>
<feature type="region of interest" description="Disordered" evidence="2">
    <location>
        <begin position="96"/>
        <end position="231"/>
    </location>
</feature>
<proteinExistence type="predicted"/>
<evidence type="ECO:0008006" key="5">
    <source>
        <dbReference type="Google" id="ProtNLM"/>
    </source>
</evidence>
<dbReference type="RefSeq" id="WP_007152148.1">
    <property type="nucleotide sequence ID" value="NZ_ABCP01000002.1"/>
</dbReference>
<evidence type="ECO:0000313" key="3">
    <source>
        <dbReference type="EMBL" id="EDM49134.1"/>
    </source>
</evidence>
<dbReference type="Gene3D" id="1.10.150.20">
    <property type="entry name" value="5' to 3' exonuclease, C-terminal subdomain"/>
    <property type="match status" value="1"/>
</dbReference>
<dbReference type="Pfam" id="PF14520">
    <property type="entry name" value="HHH_5"/>
    <property type="match status" value="1"/>
</dbReference>
<dbReference type="STRING" id="443152.MDG893_07050"/>
<reference evidence="3 4" key="1">
    <citation type="submission" date="2007-06" db="EMBL/GenBank/DDBJ databases">
        <authorList>
            <person name="Green D."/>
            <person name="Ferriera S."/>
            <person name="Johnson J."/>
            <person name="Kravitz S."/>
            <person name="Beeson K."/>
            <person name="Sutton G."/>
            <person name="Rogers Y.-H."/>
            <person name="Friedman R."/>
            <person name="Frazier M."/>
            <person name="Venter J.C."/>
        </authorList>
    </citation>
    <scope>NUCLEOTIDE SEQUENCE [LARGE SCALE GENOMIC DNA]</scope>
    <source>
        <strain evidence="3 4">DG893</strain>
    </source>
</reference>
<evidence type="ECO:0000256" key="2">
    <source>
        <dbReference type="SAM" id="MobiDB-lite"/>
    </source>
</evidence>
<keyword evidence="4" id="KW-1185">Reference proteome</keyword>
<feature type="compositionally biased region" description="Low complexity" evidence="2">
    <location>
        <begin position="104"/>
        <end position="130"/>
    </location>
</feature>
<feature type="coiled-coil region" evidence="1">
    <location>
        <begin position="14"/>
        <end position="45"/>
    </location>
</feature>
<protein>
    <recommendedName>
        <fullName evidence="5">Helix-hairpin-helix DNA-binding motif class 1 domain-containing protein</fullName>
    </recommendedName>
</protein>
<dbReference type="AlphaFoldDB" id="A6EVU7"/>
<organism evidence="3 4">
    <name type="scientific">Marinobacter algicola DG893</name>
    <dbReference type="NCBI Taxonomy" id="443152"/>
    <lineage>
        <taxon>Bacteria</taxon>
        <taxon>Pseudomonadati</taxon>
        <taxon>Pseudomonadota</taxon>
        <taxon>Gammaproteobacteria</taxon>
        <taxon>Pseudomonadales</taxon>
        <taxon>Marinobacteraceae</taxon>
        <taxon>Marinobacter</taxon>
    </lineage>
</organism>
<dbReference type="EMBL" id="ABCP01000002">
    <property type="protein sequence ID" value="EDM49134.1"/>
    <property type="molecule type" value="Genomic_DNA"/>
</dbReference>
<evidence type="ECO:0000313" key="4">
    <source>
        <dbReference type="Proteomes" id="UP000005856"/>
    </source>
</evidence>